<name>A0A0C3J8V3_PISTI</name>
<organism evidence="1 2">
    <name type="scientific">Pisolithus tinctorius Marx 270</name>
    <dbReference type="NCBI Taxonomy" id="870435"/>
    <lineage>
        <taxon>Eukaryota</taxon>
        <taxon>Fungi</taxon>
        <taxon>Dikarya</taxon>
        <taxon>Basidiomycota</taxon>
        <taxon>Agaricomycotina</taxon>
        <taxon>Agaricomycetes</taxon>
        <taxon>Agaricomycetidae</taxon>
        <taxon>Boletales</taxon>
        <taxon>Sclerodermatineae</taxon>
        <taxon>Pisolithaceae</taxon>
        <taxon>Pisolithus</taxon>
    </lineage>
</organism>
<keyword evidence="2" id="KW-1185">Reference proteome</keyword>
<dbReference type="EMBL" id="KN832113">
    <property type="protein sequence ID" value="KIN94131.1"/>
    <property type="molecule type" value="Genomic_DNA"/>
</dbReference>
<proteinExistence type="predicted"/>
<reference evidence="2" key="2">
    <citation type="submission" date="2015-01" db="EMBL/GenBank/DDBJ databases">
        <title>Evolutionary Origins and Diversification of the Mycorrhizal Mutualists.</title>
        <authorList>
            <consortium name="DOE Joint Genome Institute"/>
            <consortium name="Mycorrhizal Genomics Consortium"/>
            <person name="Kohler A."/>
            <person name="Kuo A."/>
            <person name="Nagy L.G."/>
            <person name="Floudas D."/>
            <person name="Copeland A."/>
            <person name="Barry K.W."/>
            <person name="Cichocki N."/>
            <person name="Veneault-Fourrey C."/>
            <person name="LaButti K."/>
            <person name="Lindquist E.A."/>
            <person name="Lipzen A."/>
            <person name="Lundell T."/>
            <person name="Morin E."/>
            <person name="Murat C."/>
            <person name="Riley R."/>
            <person name="Ohm R."/>
            <person name="Sun H."/>
            <person name="Tunlid A."/>
            <person name="Henrissat B."/>
            <person name="Grigoriev I.V."/>
            <person name="Hibbett D.S."/>
            <person name="Martin F."/>
        </authorList>
    </citation>
    <scope>NUCLEOTIDE SEQUENCE [LARGE SCALE GENOMIC DNA]</scope>
    <source>
        <strain evidence="2">Marx 270</strain>
    </source>
</reference>
<evidence type="ECO:0000313" key="2">
    <source>
        <dbReference type="Proteomes" id="UP000054217"/>
    </source>
</evidence>
<accession>A0A0C3J8V3</accession>
<dbReference type="OrthoDB" id="2698948at2759"/>
<dbReference type="InParanoid" id="A0A0C3J8V3"/>
<gene>
    <name evidence="1" type="ORF">M404DRAFT_35379</name>
</gene>
<protein>
    <submittedName>
        <fullName evidence="1">Uncharacterized protein</fullName>
    </submittedName>
</protein>
<sequence>MSSLTPAVDNSTRYEVWGFLFGPRSGPRRLNVRVSDSDDIRISGTQYLFAPDVEISTTRVEVGMRLYVVFFDLGRHETERENASYVFVRVRPTHLTPVDIRTEDDLQDIIHVLLVVSAQIGYTLPGGWNFHESSQCLKYSIVSYFM</sequence>
<dbReference type="HOGENOM" id="CLU_148828_0_0_1"/>
<dbReference type="AlphaFoldDB" id="A0A0C3J8V3"/>
<dbReference type="Proteomes" id="UP000054217">
    <property type="component" value="Unassembled WGS sequence"/>
</dbReference>
<reference evidence="1 2" key="1">
    <citation type="submission" date="2014-04" db="EMBL/GenBank/DDBJ databases">
        <authorList>
            <consortium name="DOE Joint Genome Institute"/>
            <person name="Kuo A."/>
            <person name="Kohler A."/>
            <person name="Costa M.D."/>
            <person name="Nagy L.G."/>
            <person name="Floudas D."/>
            <person name="Copeland A."/>
            <person name="Barry K.W."/>
            <person name="Cichocki N."/>
            <person name="Veneault-Fourrey C."/>
            <person name="LaButti K."/>
            <person name="Lindquist E.A."/>
            <person name="Lipzen A."/>
            <person name="Lundell T."/>
            <person name="Morin E."/>
            <person name="Murat C."/>
            <person name="Sun H."/>
            <person name="Tunlid A."/>
            <person name="Henrissat B."/>
            <person name="Grigoriev I.V."/>
            <person name="Hibbett D.S."/>
            <person name="Martin F."/>
            <person name="Nordberg H.P."/>
            <person name="Cantor M.N."/>
            <person name="Hua S.X."/>
        </authorList>
    </citation>
    <scope>NUCLEOTIDE SEQUENCE [LARGE SCALE GENOMIC DNA]</scope>
    <source>
        <strain evidence="1 2">Marx 270</strain>
    </source>
</reference>
<evidence type="ECO:0000313" key="1">
    <source>
        <dbReference type="EMBL" id="KIN94131.1"/>
    </source>
</evidence>